<protein>
    <submittedName>
        <fullName evidence="2">Uncharacterized protein</fullName>
    </submittedName>
</protein>
<organism evidence="2 3">
    <name type="scientific">Eumeta variegata</name>
    <name type="common">Bagworm moth</name>
    <name type="synonym">Eumeta japonica</name>
    <dbReference type="NCBI Taxonomy" id="151549"/>
    <lineage>
        <taxon>Eukaryota</taxon>
        <taxon>Metazoa</taxon>
        <taxon>Ecdysozoa</taxon>
        <taxon>Arthropoda</taxon>
        <taxon>Hexapoda</taxon>
        <taxon>Insecta</taxon>
        <taxon>Pterygota</taxon>
        <taxon>Neoptera</taxon>
        <taxon>Endopterygota</taxon>
        <taxon>Lepidoptera</taxon>
        <taxon>Glossata</taxon>
        <taxon>Ditrysia</taxon>
        <taxon>Tineoidea</taxon>
        <taxon>Psychidae</taxon>
        <taxon>Oiketicinae</taxon>
        <taxon>Eumeta</taxon>
    </lineage>
</organism>
<evidence type="ECO:0000313" key="3">
    <source>
        <dbReference type="Proteomes" id="UP000299102"/>
    </source>
</evidence>
<accession>A0A4C1SZH8</accession>
<comment type="caution">
    <text evidence="2">The sequence shown here is derived from an EMBL/GenBank/DDBJ whole genome shotgun (WGS) entry which is preliminary data.</text>
</comment>
<dbReference type="EMBL" id="BGZK01000025">
    <property type="protein sequence ID" value="GBP07284.1"/>
    <property type="molecule type" value="Genomic_DNA"/>
</dbReference>
<dbReference type="AlphaFoldDB" id="A0A4C1SZH8"/>
<dbReference type="Proteomes" id="UP000299102">
    <property type="component" value="Unassembled WGS sequence"/>
</dbReference>
<evidence type="ECO:0000313" key="2">
    <source>
        <dbReference type="EMBL" id="GBP07284.1"/>
    </source>
</evidence>
<proteinExistence type="predicted"/>
<reference evidence="2 3" key="1">
    <citation type="journal article" date="2019" name="Commun. Biol.">
        <title>The bagworm genome reveals a unique fibroin gene that provides high tensile strength.</title>
        <authorList>
            <person name="Kono N."/>
            <person name="Nakamura H."/>
            <person name="Ohtoshi R."/>
            <person name="Tomita M."/>
            <person name="Numata K."/>
            <person name="Arakawa K."/>
        </authorList>
    </citation>
    <scope>NUCLEOTIDE SEQUENCE [LARGE SCALE GENOMIC DNA]</scope>
</reference>
<feature type="region of interest" description="Disordered" evidence="1">
    <location>
        <begin position="103"/>
        <end position="125"/>
    </location>
</feature>
<evidence type="ECO:0000256" key="1">
    <source>
        <dbReference type="SAM" id="MobiDB-lite"/>
    </source>
</evidence>
<sequence>MTVYAAAALAFGIQSDRRGKPYVKLCFPNAVSTFEEYQIPVDVFTFFFCRFVKETDVGFCAVVGRRKRFSDFVSSDLYHIVYSFVILVRKRLDVRLPDIERTSKGSCSPFTKKRRASNISSGLRR</sequence>
<gene>
    <name evidence="2" type="ORF">EVAR_92153_1</name>
</gene>
<name>A0A4C1SZH8_EUMVA</name>
<keyword evidence="3" id="KW-1185">Reference proteome</keyword>